<dbReference type="PANTHER" id="PTHR43537">
    <property type="entry name" value="TRANSCRIPTIONAL REGULATOR, GNTR FAMILY"/>
    <property type="match status" value="1"/>
</dbReference>
<evidence type="ECO:0000256" key="3">
    <source>
        <dbReference type="ARBA" id="ARBA00023163"/>
    </source>
</evidence>
<dbReference type="EMBL" id="AXCW01000130">
    <property type="protein sequence ID" value="EYR63080.1"/>
    <property type="molecule type" value="Genomic_DNA"/>
</dbReference>
<dbReference type="Pfam" id="PF07729">
    <property type="entry name" value="FCD"/>
    <property type="match status" value="1"/>
</dbReference>
<dbReference type="InterPro" id="IPR036388">
    <property type="entry name" value="WH-like_DNA-bd_sf"/>
</dbReference>
<protein>
    <submittedName>
        <fullName evidence="6">GntR family transcriptional regulator</fullName>
    </submittedName>
</protein>
<dbReference type="OrthoDB" id="8680240at2"/>
<dbReference type="SUPFAM" id="SSF48008">
    <property type="entry name" value="GntR ligand-binding domain-like"/>
    <property type="match status" value="1"/>
</dbReference>
<dbReference type="Gene3D" id="1.10.10.10">
    <property type="entry name" value="Winged helix-like DNA-binding domain superfamily/Winged helix DNA-binding domain"/>
    <property type="match status" value="1"/>
</dbReference>
<proteinExistence type="predicted"/>
<comment type="caution">
    <text evidence="6">The sequence shown here is derived from an EMBL/GenBank/DDBJ whole genome shotgun (WGS) entry which is preliminary data.</text>
</comment>
<organism evidence="6 7">
    <name type="scientific">Actinotalea ferrariae CF5-4</name>
    <dbReference type="NCBI Taxonomy" id="948458"/>
    <lineage>
        <taxon>Bacteria</taxon>
        <taxon>Bacillati</taxon>
        <taxon>Actinomycetota</taxon>
        <taxon>Actinomycetes</taxon>
        <taxon>Micrococcales</taxon>
        <taxon>Cellulomonadaceae</taxon>
        <taxon>Actinotalea</taxon>
    </lineage>
</organism>
<dbReference type="GO" id="GO:0003677">
    <property type="term" value="F:DNA binding"/>
    <property type="evidence" value="ECO:0007669"/>
    <property type="project" value="UniProtKB-KW"/>
</dbReference>
<keyword evidence="7" id="KW-1185">Reference proteome</keyword>
<dbReference type="Gene3D" id="1.20.120.530">
    <property type="entry name" value="GntR ligand-binding domain-like"/>
    <property type="match status" value="1"/>
</dbReference>
<dbReference type="Pfam" id="PF00392">
    <property type="entry name" value="GntR"/>
    <property type="match status" value="1"/>
</dbReference>
<dbReference type="Proteomes" id="UP000019753">
    <property type="component" value="Unassembled WGS sequence"/>
</dbReference>
<dbReference type="SMART" id="SM00345">
    <property type="entry name" value="HTH_GNTR"/>
    <property type="match status" value="1"/>
</dbReference>
<evidence type="ECO:0000313" key="7">
    <source>
        <dbReference type="Proteomes" id="UP000019753"/>
    </source>
</evidence>
<accession>A0A021VSQ6</accession>
<dbReference type="GO" id="GO:0003700">
    <property type="term" value="F:DNA-binding transcription factor activity"/>
    <property type="evidence" value="ECO:0007669"/>
    <property type="project" value="InterPro"/>
</dbReference>
<feature type="region of interest" description="Disordered" evidence="4">
    <location>
        <begin position="214"/>
        <end position="268"/>
    </location>
</feature>
<dbReference type="PANTHER" id="PTHR43537:SF49">
    <property type="entry name" value="TRANSCRIPTIONAL REGULATORY PROTEIN"/>
    <property type="match status" value="1"/>
</dbReference>
<dbReference type="SMART" id="SM00895">
    <property type="entry name" value="FCD"/>
    <property type="match status" value="1"/>
</dbReference>
<name>A0A021VSQ6_9CELL</name>
<dbReference type="InterPro" id="IPR008920">
    <property type="entry name" value="TF_FadR/GntR_C"/>
</dbReference>
<reference evidence="6 7" key="1">
    <citation type="submission" date="2014-01" db="EMBL/GenBank/DDBJ databases">
        <title>Actinotalea ferrariae CF5-4.</title>
        <authorList>
            <person name="Chen F."/>
            <person name="Li Y."/>
            <person name="Wang G."/>
        </authorList>
    </citation>
    <scope>NUCLEOTIDE SEQUENCE [LARGE SCALE GENOMIC DNA]</scope>
    <source>
        <strain evidence="6 7">CF5-4</strain>
    </source>
</reference>
<gene>
    <name evidence="6" type="ORF">N866_03020</name>
</gene>
<dbReference type="InterPro" id="IPR000524">
    <property type="entry name" value="Tscrpt_reg_HTH_GntR"/>
</dbReference>
<sequence length="268" mass="28355">MRASERVYRALREEIVAWHLPPGTELGEVEQAARWGVSRTPLREALGRLAAEGLAVVGRGRTLVVSQLDADDVVHLFELREALETQAARLASRRARPEVFTGLAERFAGAGALLADDDPDRTAYYALVGELDAALDTAMASRHLQRSLAALRAHVARVRRLAHADTARLLHAADEHRLIAEAVAAGDAVLAAQATGVHLHASLRHVLDALAAGPVGDPTTPSQALPTPSPVLATPSQATPTPVLPRPPSARPDAVDRPSALDPTGAAR</sequence>
<dbReference type="PROSITE" id="PS50949">
    <property type="entry name" value="HTH_GNTR"/>
    <property type="match status" value="1"/>
</dbReference>
<evidence type="ECO:0000313" key="6">
    <source>
        <dbReference type="EMBL" id="EYR63080.1"/>
    </source>
</evidence>
<dbReference type="AlphaFoldDB" id="A0A021VSQ6"/>
<keyword evidence="3" id="KW-0804">Transcription</keyword>
<dbReference type="InterPro" id="IPR011711">
    <property type="entry name" value="GntR_C"/>
</dbReference>
<dbReference type="RefSeq" id="WP_081802597.1">
    <property type="nucleotide sequence ID" value="NZ_AXCW01000130.1"/>
</dbReference>
<keyword evidence="1" id="KW-0805">Transcription regulation</keyword>
<evidence type="ECO:0000256" key="2">
    <source>
        <dbReference type="ARBA" id="ARBA00023125"/>
    </source>
</evidence>
<evidence type="ECO:0000256" key="1">
    <source>
        <dbReference type="ARBA" id="ARBA00023015"/>
    </source>
</evidence>
<evidence type="ECO:0000256" key="4">
    <source>
        <dbReference type="SAM" id="MobiDB-lite"/>
    </source>
</evidence>
<keyword evidence="2" id="KW-0238">DNA-binding</keyword>
<evidence type="ECO:0000259" key="5">
    <source>
        <dbReference type="PROSITE" id="PS50949"/>
    </source>
</evidence>
<dbReference type="SUPFAM" id="SSF46785">
    <property type="entry name" value="Winged helix' DNA-binding domain"/>
    <property type="match status" value="1"/>
</dbReference>
<dbReference type="InterPro" id="IPR036390">
    <property type="entry name" value="WH_DNA-bd_sf"/>
</dbReference>
<feature type="domain" description="HTH gntR-type" evidence="5">
    <location>
        <begin position="1"/>
        <end position="68"/>
    </location>
</feature>